<dbReference type="PANTHER" id="PTHR46397">
    <property type="entry name" value="NUCLEAR HORMONE RECEPTOR FAMILY-RELATED"/>
    <property type="match status" value="1"/>
</dbReference>
<evidence type="ECO:0000256" key="10">
    <source>
        <dbReference type="ARBA" id="ARBA00023242"/>
    </source>
</evidence>
<dbReference type="Pfam" id="PF00105">
    <property type="entry name" value="zf-C4"/>
    <property type="match status" value="1"/>
</dbReference>
<evidence type="ECO:0000256" key="3">
    <source>
        <dbReference type="ARBA" id="ARBA00022723"/>
    </source>
</evidence>
<dbReference type="GO" id="GO:0005634">
    <property type="term" value="C:nucleus"/>
    <property type="evidence" value="ECO:0007669"/>
    <property type="project" value="UniProtKB-SubCell"/>
</dbReference>
<keyword evidence="6" id="KW-0805">Transcription regulation</keyword>
<dbReference type="GO" id="GO:0000978">
    <property type="term" value="F:RNA polymerase II cis-regulatory region sequence-specific DNA binding"/>
    <property type="evidence" value="ECO:0007669"/>
    <property type="project" value="InterPro"/>
</dbReference>
<name>Q86PI9_CAEEL</name>
<evidence type="ECO:0000256" key="8">
    <source>
        <dbReference type="ARBA" id="ARBA00023163"/>
    </source>
</evidence>
<keyword evidence="3" id="KW-0479">Metal-binding</keyword>
<dbReference type="InterPro" id="IPR035500">
    <property type="entry name" value="NHR-like_dom_sf"/>
</dbReference>
<comment type="subcellular location">
    <subcellularLocation>
        <location evidence="1">Nucleus</location>
    </subcellularLocation>
</comment>
<evidence type="ECO:0000256" key="6">
    <source>
        <dbReference type="ARBA" id="ARBA00023015"/>
    </source>
</evidence>
<keyword evidence="10" id="KW-0539">Nucleus</keyword>
<dbReference type="Gene3D" id="1.10.565.10">
    <property type="entry name" value="Retinoid X Receptor"/>
    <property type="match status" value="1"/>
</dbReference>
<dbReference type="GO" id="GO:0008270">
    <property type="term" value="F:zinc ion binding"/>
    <property type="evidence" value="ECO:0007669"/>
    <property type="project" value="UniProtKB-KW"/>
</dbReference>
<dbReference type="SUPFAM" id="SSF48508">
    <property type="entry name" value="Nuclear receptor ligand-binding domain"/>
    <property type="match status" value="1"/>
</dbReference>
<dbReference type="SMART" id="SM00399">
    <property type="entry name" value="ZnF_C4"/>
    <property type="match status" value="1"/>
</dbReference>
<protein>
    <submittedName>
        <fullName evidence="13">Nuclear receptor NHR-113</fullName>
    </submittedName>
</protein>
<dbReference type="CDD" id="cd06960">
    <property type="entry name" value="NR_DBD_HNF4A"/>
    <property type="match status" value="1"/>
</dbReference>
<keyword evidence="9 13" id="KW-0675">Receptor</keyword>
<keyword evidence="8" id="KW-0804">Transcription</keyword>
<sequence>KKKKKFLFHFVSTSGSAFAMDNKNDPCRICNDSLTSGFHFGTSCCIACAAFFRRTVKNQFTCNANNDCVISFEKKFTCRACRYNNCLKAGMRKDYIRKINSNYVPKQKCVNVDASRSIGTSSASSSSSESSPLVSPIIEKPIGKYSKILKRYPQELLQFYVKEVEKTIANRRKNSSKNILHAKSMNELMVITAHQSGSAMEACINCPGVSKLHQKDIRVLHKYFQFLNVWLDSVREYSMSDGAHYEIGVDRKLSEFIHQVRTTLGSSLANLKLNMYEYSAFKLFCIWNLKFHKTSTALKIVAQEHYEGVCSALRNYYETQTKMDDFEIAIRIGDITLQIVTVSDIYHDFIKLLLNSGISI</sequence>
<dbReference type="EMBL" id="AY204199">
    <property type="protein sequence ID" value="AAO39200.1"/>
    <property type="molecule type" value="mRNA"/>
</dbReference>
<dbReference type="InterPro" id="IPR001628">
    <property type="entry name" value="Znf_hrmn_rcpt"/>
</dbReference>
<organism evidence="13">
    <name type="scientific">Caenorhabditis elegans</name>
    <dbReference type="NCBI Taxonomy" id="6239"/>
    <lineage>
        <taxon>Eukaryota</taxon>
        <taxon>Metazoa</taxon>
        <taxon>Ecdysozoa</taxon>
        <taxon>Nematoda</taxon>
        <taxon>Chromadorea</taxon>
        <taxon>Rhabditida</taxon>
        <taxon>Rhabditina</taxon>
        <taxon>Rhabditomorpha</taxon>
        <taxon>Rhabditoidea</taxon>
        <taxon>Rhabditidae</taxon>
        <taxon>Peloderinae</taxon>
        <taxon>Caenorhabditis</taxon>
    </lineage>
</organism>
<dbReference type="AlphaFoldDB" id="Q86PI9"/>
<dbReference type="InterPro" id="IPR013088">
    <property type="entry name" value="Znf_NHR/GATA"/>
</dbReference>
<evidence type="ECO:0000313" key="13">
    <source>
        <dbReference type="EMBL" id="AAO39200.1"/>
    </source>
</evidence>
<dbReference type="InterPro" id="IPR000536">
    <property type="entry name" value="Nucl_hrmn_rcpt_lig-bd"/>
</dbReference>
<dbReference type="Gene3D" id="3.30.50.10">
    <property type="entry name" value="Erythroid Transcription Factor GATA-1, subunit A"/>
    <property type="match status" value="1"/>
</dbReference>
<evidence type="ECO:0000256" key="1">
    <source>
        <dbReference type="ARBA" id="ARBA00004123"/>
    </source>
</evidence>
<dbReference type="PANTHER" id="PTHR46397:SF3">
    <property type="entry name" value="NR LBD DOMAIN-CONTAINING PROTEIN-RELATED"/>
    <property type="match status" value="1"/>
</dbReference>
<accession>Q86PI9</accession>
<keyword evidence="4" id="KW-0863">Zinc-finger</keyword>
<reference evidence="13" key="1">
    <citation type="journal article" date="2005" name="J. Mol. Evol.">
        <title>Explosive lineage-specific expansion of the orphan nuclear receptor HNF4 in nematodes.</title>
        <authorList>
            <person name="Robinson-Rechavi M."/>
            <person name="Maina C.V."/>
            <person name="Gissendanner C.R."/>
            <person name="Laudet V."/>
            <person name="Sluder A."/>
        </authorList>
    </citation>
    <scope>NUCLEOTIDE SEQUENCE</scope>
</reference>
<proteinExistence type="evidence at transcript level"/>
<evidence type="ECO:0000256" key="2">
    <source>
        <dbReference type="ARBA" id="ARBA00005993"/>
    </source>
</evidence>
<feature type="non-terminal residue" evidence="13">
    <location>
        <position position="1"/>
    </location>
</feature>
<feature type="domain" description="NR LBD" evidence="12">
    <location>
        <begin position="148"/>
        <end position="360"/>
    </location>
</feature>
<dbReference type="PROSITE" id="PS51843">
    <property type="entry name" value="NR_LBD"/>
    <property type="match status" value="1"/>
</dbReference>
<dbReference type="InterPro" id="IPR049636">
    <property type="entry name" value="HNF4-like_DBD"/>
</dbReference>
<dbReference type="PRINTS" id="PR00047">
    <property type="entry name" value="STROIDFINGER"/>
</dbReference>
<evidence type="ECO:0000256" key="5">
    <source>
        <dbReference type="ARBA" id="ARBA00022833"/>
    </source>
</evidence>
<dbReference type="PROSITE" id="PS00031">
    <property type="entry name" value="NUCLEAR_REC_DBD_1"/>
    <property type="match status" value="1"/>
</dbReference>
<evidence type="ECO:0000256" key="7">
    <source>
        <dbReference type="ARBA" id="ARBA00023125"/>
    </source>
</evidence>
<comment type="similarity">
    <text evidence="2">Belongs to the nuclear hormone receptor family.</text>
</comment>
<keyword evidence="7" id="KW-0238">DNA-binding</keyword>
<evidence type="ECO:0000256" key="9">
    <source>
        <dbReference type="ARBA" id="ARBA00023170"/>
    </source>
</evidence>
<dbReference type="PROSITE" id="PS51030">
    <property type="entry name" value="NUCLEAR_REC_DBD_2"/>
    <property type="match status" value="1"/>
</dbReference>
<dbReference type="SUPFAM" id="SSF57716">
    <property type="entry name" value="Glucocorticoid receptor-like (DNA-binding domain)"/>
    <property type="match status" value="1"/>
</dbReference>
<dbReference type="SMART" id="SM00430">
    <property type="entry name" value="HOLI"/>
    <property type="match status" value="1"/>
</dbReference>
<feature type="domain" description="Nuclear receptor" evidence="11">
    <location>
        <begin position="24"/>
        <end position="98"/>
    </location>
</feature>
<evidence type="ECO:0000259" key="11">
    <source>
        <dbReference type="PROSITE" id="PS51030"/>
    </source>
</evidence>
<dbReference type="GO" id="GO:0003700">
    <property type="term" value="F:DNA-binding transcription factor activity"/>
    <property type="evidence" value="ECO:0007669"/>
    <property type="project" value="InterPro"/>
</dbReference>
<dbReference type="HOGENOM" id="CLU_066719_0_0_1"/>
<evidence type="ECO:0000259" key="12">
    <source>
        <dbReference type="PROSITE" id="PS51843"/>
    </source>
</evidence>
<keyword evidence="5" id="KW-0862">Zinc</keyword>
<evidence type="ECO:0000256" key="4">
    <source>
        <dbReference type="ARBA" id="ARBA00022771"/>
    </source>
</evidence>